<organism evidence="8 9">
    <name type="scientific">Catenulispora subtropica</name>
    <dbReference type="NCBI Taxonomy" id="450798"/>
    <lineage>
        <taxon>Bacteria</taxon>
        <taxon>Bacillati</taxon>
        <taxon>Actinomycetota</taxon>
        <taxon>Actinomycetes</taxon>
        <taxon>Catenulisporales</taxon>
        <taxon>Catenulisporaceae</taxon>
        <taxon>Catenulispora</taxon>
    </lineage>
</organism>
<dbReference type="InterPro" id="IPR014325">
    <property type="entry name" value="RNA_pol_sigma-E_actinobac"/>
</dbReference>
<dbReference type="InterPro" id="IPR036388">
    <property type="entry name" value="WH-like_DNA-bd_sf"/>
</dbReference>
<dbReference type="EMBL" id="BAAAQM010000008">
    <property type="protein sequence ID" value="GAA1962511.1"/>
    <property type="molecule type" value="Genomic_DNA"/>
</dbReference>
<evidence type="ECO:0000313" key="8">
    <source>
        <dbReference type="EMBL" id="GAA1962511.1"/>
    </source>
</evidence>
<dbReference type="PANTHER" id="PTHR43133:SF50">
    <property type="entry name" value="ECF RNA POLYMERASE SIGMA FACTOR SIGM"/>
    <property type="match status" value="1"/>
</dbReference>
<evidence type="ECO:0000259" key="6">
    <source>
        <dbReference type="Pfam" id="PF04542"/>
    </source>
</evidence>
<keyword evidence="9" id="KW-1185">Reference proteome</keyword>
<dbReference type="InterPro" id="IPR007627">
    <property type="entry name" value="RNA_pol_sigma70_r2"/>
</dbReference>
<evidence type="ECO:0000256" key="5">
    <source>
        <dbReference type="ARBA" id="ARBA00023163"/>
    </source>
</evidence>
<dbReference type="InterPro" id="IPR014284">
    <property type="entry name" value="RNA_pol_sigma-70_dom"/>
</dbReference>
<comment type="caution">
    <text evidence="8">The sequence shown here is derived from an EMBL/GenBank/DDBJ whole genome shotgun (WGS) entry which is preliminary data.</text>
</comment>
<keyword evidence="3" id="KW-0731">Sigma factor</keyword>
<evidence type="ECO:0000256" key="3">
    <source>
        <dbReference type="ARBA" id="ARBA00023082"/>
    </source>
</evidence>
<dbReference type="SUPFAM" id="SSF88946">
    <property type="entry name" value="Sigma2 domain of RNA polymerase sigma factors"/>
    <property type="match status" value="1"/>
</dbReference>
<dbReference type="CDD" id="cd06171">
    <property type="entry name" value="Sigma70_r4"/>
    <property type="match status" value="1"/>
</dbReference>
<dbReference type="InterPro" id="IPR013324">
    <property type="entry name" value="RNA_pol_sigma_r3/r4-like"/>
</dbReference>
<dbReference type="Pfam" id="PF04542">
    <property type="entry name" value="Sigma70_r2"/>
    <property type="match status" value="1"/>
</dbReference>
<dbReference type="InterPro" id="IPR039425">
    <property type="entry name" value="RNA_pol_sigma-70-like"/>
</dbReference>
<feature type="domain" description="RNA polymerase sigma-70 region 2" evidence="6">
    <location>
        <begin position="14"/>
        <end position="75"/>
    </location>
</feature>
<dbReference type="NCBIfam" id="TIGR02937">
    <property type="entry name" value="sigma70-ECF"/>
    <property type="match status" value="1"/>
</dbReference>
<accession>A0ABP5CE44</accession>
<dbReference type="InterPro" id="IPR013249">
    <property type="entry name" value="RNA_pol_sigma70_r4_t2"/>
</dbReference>
<name>A0ABP5CE44_9ACTN</name>
<evidence type="ECO:0000256" key="2">
    <source>
        <dbReference type="ARBA" id="ARBA00023015"/>
    </source>
</evidence>
<keyword evidence="4" id="KW-0238">DNA-binding</keyword>
<keyword evidence="2" id="KW-0805">Transcription regulation</keyword>
<dbReference type="NCBIfam" id="TIGR02983">
    <property type="entry name" value="SigE-fam_strep"/>
    <property type="match status" value="1"/>
</dbReference>
<evidence type="ECO:0000313" key="9">
    <source>
        <dbReference type="Proteomes" id="UP001499854"/>
    </source>
</evidence>
<proteinExistence type="inferred from homology"/>
<dbReference type="Gene3D" id="1.10.1740.10">
    <property type="match status" value="1"/>
</dbReference>
<dbReference type="Pfam" id="PF08281">
    <property type="entry name" value="Sigma70_r4_2"/>
    <property type="match status" value="1"/>
</dbReference>
<reference evidence="9" key="1">
    <citation type="journal article" date="2019" name="Int. J. Syst. Evol. Microbiol.">
        <title>The Global Catalogue of Microorganisms (GCM) 10K type strain sequencing project: providing services to taxonomists for standard genome sequencing and annotation.</title>
        <authorList>
            <consortium name="The Broad Institute Genomics Platform"/>
            <consortium name="The Broad Institute Genome Sequencing Center for Infectious Disease"/>
            <person name="Wu L."/>
            <person name="Ma J."/>
        </authorList>
    </citation>
    <scope>NUCLEOTIDE SEQUENCE [LARGE SCALE GENOMIC DNA]</scope>
    <source>
        <strain evidence="9">JCM 16013</strain>
    </source>
</reference>
<sequence length="168" mass="18894">MTDEDEFRQFAASRQKQLLRSAYLLSGDWHSAEDLVQTAFGLLYRHWRRVSRVEYRDAYAKQVLYRCFLASRRRKGFATVPIDSVPEPAAAAAAQVDDGRLSALLEALSGLPERARAVVVLRYWEDYSVAQTADALGVSQGTVKSQTSRALELLRVRISGLLSDSRQD</sequence>
<dbReference type="RefSeq" id="WP_344656597.1">
    <property type="nucleotide sequence ID" value="NZ_BAAAQM010000008.1"/>
</dbReference>
<keyword evidence="5" id="KW-0804">Transcription</keyword>
<evidence type="ECO:0000256" key="4">
    <source>
        <dbReference type="ARBA" id="ARBA00023125"/>
    </source>
</evidence>
<feature type="domain" description="RNA polymerase sigma factor 70 region 4 type 2" evidence="7">
    <location>
        <begin position="103"/>
        <end position="154"/>
    </location>
</feature>
<dbReference type="PANTHER" id="PTHR43133">
    <property type="entry name" value="RNA POLYMERASE ECF-TYPE SIGMA FACTO"/>
    <property type="match status" value="1"/>
</dbReference>
<evidence type="ECO:0000256" key="1">
    <source>
        <dbReference type="ARBA" id="ARBA00010641"/>
    </source>
</evidence>
<comment type="similarity">
    <text evidence="1">Belongs to the sigma-70 factor family. ECF subfamily.</text>
</comment>
<dbReference type="Proteomes" id="UP001499854">
    <property type="component" value="Unassembled WGS sequence"/>
</dbReference>
<protein>
    <submittedName>
        <fullName evidence="8">SigE family RNA polymerase sigma factor</fullName>
    </submittedName>
</protein>
<dbReference type="Gene3D" id="1.10.10.10">
    <property type="entry name" value="Winged helix-like DNA-binding domain superfamily/Winged helix DNA-binding domain"/>
    <property type="match status" value="1"/>
</dbReference>
<gene>
    <name evidence="8" type="ORF">GCM10009838_19290</name>
</gene>
<dbReference type="InterPro" id="IPR013325">
    <property type="entry name" value="RNA_pol_sigma_r2"/>
</dbReference>
<dbReference type="SUPFAM" id="SSF88659">
    <property type="entry name" value="Sigma3 and sigma4 domains of RNA polymerase sigma factors"/>
    <property type="match status" value="1"/>
</dbReference>
<evidence type="ECO:0000259" key="7">
    <source>
        <dbReference type="Pfam" id="PF08281"/>
    </source>
</evidence>